<dbReference type="InterPro" id="IPR020846">
    <property type="entry name" value="MFS_dom"/>
</dbReference>
<evidence type="ECO:0000259" key="8">
    <source>
        <dbReference type="PROSITE" id="PS50850"/>
    </source>
</evidence>
<feature type="transmembrane region" description="Helical" evidence="7">
    <location>
        <begin position="226"/>
        <end position="246"/>
    </location>
</feature>
<dbReference type="PANTHER" id="PTHR23505">
    <property type="entry name" value="SPINSTER"/>
    <property type="match status" value="1"/>
</dbReference>
<reference evidence="11" key="2">
    <citation type="submission" date="2019-09" db="UniProtKB">
        <authorList>
            <consortium name="WormBaseParasite"/>
        </authorList>
    </citation>
    <scope>IDENTIFICATION</scope>
</reference>
<evidence type="ECO:0000313" key="10">
    <source>
        <dbReference type="Proteomes" id="UP000050761"/>
    </source>
</evidence>
<feature type="transmembrane region" description="Helical" evidence="7">
    <location>
        <begin position="167"/>
        <end position="187"/>
    </location>
</feature>
<evidence type="ECO:0000256" key="3">
    <source>
        <dbReference type="ARBA" id="ARBA00022692"/>
    </source>
</evidence>
<feature type="transmembrane region" description="Helical" evidence="7">
    <location>
        <begin position="75"/>
        <end position="93"/>
    </location>
</feature>
<proteinExistence type="inferred from homology"/>
<feature type="transmembrane region" description="Helical" evidence="7">
    <location>
        <begin position="275"/>
        <end position="297"/>
    </location>
</feature>
<evidence type="ECO:0000256" key="4">
    <source>
        <dbReference type="ARBA" id="ARBA00022989"/>
    </source>
</evidence>
<dbReference type="OrthoDB" id="6770063at2759"/>
<evidence type="ECO:0000313" key="9">
    <source>
        <dbReference type="EMBL" id="VDO78433.1"/>
    </source>
</evidence>
<protein>
    <submittedName>
        <fullName evidence="11">MFS domain-containing protein</fullName>
    </submittedName>
</protein>
<dbReference type="InterPro" id="IPR036259">
    <property type="entry name" value="MFS_trans_sf"/>
</dbReference>
<organism evidence="9">
    <name type="scientific">Heligmosomoides polygyrus</name>
    <name type="common">Parasitic roundworm</name>
    <dbReference type="NCBI Taxonomy" id="6339"/>
    <lineage>
        <taxon>Eukaryota</taxon>
        <taxon>Metazoa</taxon>
        <taxon>Ecdysozoa</taxon>
        <taxon>Nematoda</taxon>
        <taxon>Chromadorea</taxon>
        <taxon>Rhabditida</taxon>
        <taxon>Rhabditina</taxon>
        <taxon>Rhabditomorpha</taxon>
        <taxon>Strongyloidea</taxon>
        <taxon>Heligmosomidae</taxon>
        <taxon>Heligmosomoides</taxon>
    </lineage>
</organism>
<dbReference type="PANTHER" id="PTHR23505:SF90">
    <property type="entry name" value="MAJOR FACILITATOR SUPERFAMILY (MFS) PROFILE DOMAIN-CONTAINING PROTEIN"/>
    <property type="match status" value="1"/>
</dbReference>
<feature type="transmembrane region" description="Helical" evidence="7">
    <location>
        <begin position="318"/>
        <end position="338"/>
    </location>
</feature>
<keyword evidence="2" id="KW-0813">Transport</keyword>
<evidence type="ECO:0000256" key="1">
    <source>
        <dbReference type="ARBA" id="ARBA00004141"/>
    </source>
</evidence>
<evidence type="ECO:0000313" key="11">
    <source>
        <dbReference type="WBParaSite" id="HPBE_0000893201-mRNA-1"/>
    </source>
</evidence>
<dbReference type="GO" id="GO:0016020">
    <property type="term" value="C:membrane"/>
    <property type="evidence" value="ECO:0007669"/>
    <property type="project" value="UniProtKB-SubCell"/>
</dbReference>
<keyword evidence="3 7" id="KW-0812">Transmembrane</keyword>
<dbReference type="Pfam" id="PF07690">
    <property type="entry name" value="MFS_1"/>
    <property type="match status" value="1"/>
</dbReference>
<accession>A0A3P7ZK73</accession>
<feature type="transmembrane region" description="Helical" evidence="7">
    <location>
        <begin position="383"/>
        <end position="401"/>
    </location>
</feature>
<dbReference type="GO" id="GO:0022857">
    <property type="term" value="F:transmembrane transporter activity"/>
    <property type="evidence" value="ECO:0007669"/>
    <property type="project" value="InterPro"/>
</dbReference>
<dbReference type="PROSITE" id="PS50850">
    <property type="entry name" value="MFS"/>
    <property type="match status" value="1"/>
</dbReference>
<comment type="subcellular location">
    <subcellularLocation>
        <location evidence="1">Membrane</location>
        <topology evidence="1">Multi-pass membrane protein</topology>
    </subcellularLocation>
</comment>
<feature type="transmembrane region" description="Helical" evidence="7">
    <location>
        <begin position="344"/>
        <end position="363"/>
    </location>
</feature>
<dbReference type="CDD" id="cd17328">
    <property type="entry name" value="MFS_spinster_like"/>
    <property type="match status" value="1"/>
</dbReference>
<dbReference type="Proteomes" id="UP000050761">
    <property type="component" value="Unassembled WGS sequence"/>
</dbReference>
<comment type="similarity">
    <text evidence="6">Belongs to the major facilitator superfamily. Spinster (TC 2.A.1.49) family.</text>
</comment>
<feature type="transmembrane region" description="Helical" evidence="7">
    <location>
        <begin position="48"/>
        <end position="68"/>
    </location>
</feature>
<dbReference type="InterPro" id="IPR011701">
    <property type="entry name" value="MFS"/>
</dbReference>
<keyword evidence="5 7" id="KW-0472">Membrane</keyword>
<reference evidence="9 10" key="1">
    <citation type="submission" date="2018-11" db="EMBL/GenBank/DDBJ databases">
        <authorList>
            <consortium name="Pathogen Informatics"/>
        </authorList>
    </citation>
    <scope>NUCLEOTIDE SEQUENCE [LARGE SCALE GENOMIC DNA]</scope>
</reference>
<dbReference type="InterPro" id="IPR044770">
    <property type="entry name" value="MFS_spinster-like"/>
</dbReference>
<gene>
    <name evidence="9" type="ORF">HPBE_LOCUS8933</name>
</gene>
<dbReference type="EMBL" id="UZAH01026294">
    <property type="protein sequence ID" value="VDO78433.1"/>
    <property type="molecule type" value="Genomic_DNA"/>
</dbReference>
<keyword evidence="10" id="KW-1185">Reference proteome</keyword>
<feature type="transmembrane region" description="Helical" evidence="7">
    <location>
        <begin position="99"/>
        <end position="116"/>
    </location>
</feature>
<feature type="transmembrane region" description="Helical" evidence="7">
    <location>
        <begin position="137"/>
        <end position="155"/>
    </location>
</feature>
<keyword evidence="4 7" id="KW-1133">Transmembrane helix</keyword>
<evidence type="ECO:0000256" key="2">
    <source>
        <dbReference type="ARBA" id="ARBA00022448"/>
    </source>
</evidence>
<dbReference type="AlphaFoldDB" id="A0A3P7ZK73"/>
<evidence type="ECO:0000256" key="7">
    <source>
        <dbReference type="SAM" id="Phobius"/>
    </source>
</evidence>
<feature type="transmembrane region" description="Helical" evidence="7">
    <location>
        <begin position="421"/>
        <end position="447"/>
    </location>
</feature>
<dbReference type="WBParaSite" id="HPBE_0000893201-mRNA-1">
    <property type="protein sequence ID" value="HPBE_0000893201-mRNA-1"/>
    <property type="gene ID" value="HPBE_0000893201"/>
</dbReference>
<evidence type="ECO:0000256" key="6">
    <source>
        <dbReference type="ARBA" id="ARBA00024338"/>
    </source>
</evidence>
<evidence type="ECO:0000256" key="5">
    <source>
        <dbReference type="ARBA" id="ARBA00023136"/>
    </source>
</evidence>
<feature type="domain" description="Major facilitator superfamily (MFS) profile" evidence="8">
    <location>
        <begin position="10"/>
        <end position="451"/>
    </location>
</feature>
<sequence length="467" mass="51225">MVNSKKDYVNITILFVVNLLNYVDRYTIAGVLTQIQTFYLIDDSMAGLIQSVFLIFFMVGSPLCGYLGDRFNRKLIIVVGVTLWLAAVIASSFVPAQYFWMFLLFRGIVGIGEASYSNVCPSMISDMFTGPARSRMYMLFYFAVPVGSGLGFVVGSNVASLLDSWQWGIRVTALAGIVALILLVLIVDEPKRGAAELTSEGSKNISCTRTSTNLNLVECPFFRPTFVTCTWAYTALIFVTGTLSWWEPTIIQHSVAWKQGLNDTHLLPHQQKDQIGLIFGAITTVSGLIGVSMGTLLSGLVRNGRGIFRRVKTERAQPIISGIGAMLAAPLLLLIFLFGHKSTLALWILLFFVITFLCFNWGLNVDMLMSVIIPSRRSTAFSYFMLISHLFGDATGPYIVGAVSDAIRGSVKTPETQYISLVKACAVTVVLLCVSAVLYFVCASVLLRDQKKFNAEMGINVSVASCP</sequence>
<dbReference type="SUPFAM" id="SSF103473">
    <property type="entry name" value="MFS general substrate transporter"/>
    <property type="match status" value="1"/>
</dbReference>
<dbReference type="Gene3D" id="1.20.1250.20">
    <property type="entry name" value="MFS general substrate transporter like domains"/>
    <property type="match status" value="2"/>
</dbReference>
<name>A0A3P7ZK73_HELPZ</name>